<dbReference type="SUPFAM" id="SSF64288">
    <property type="entry name" value="Chorismate lyase-like"/>
    <property type="match status" value="1"/>
</dbReference>
<dbReference type="UniPathway" id="UPA00232"/>
<comment type="function">
    <text evidence="5">Removes the pyruvyl group from chorismate, with concomitant aromatization of the ring, to provide 4-hydroxybenzoate (4HB) for the ubiquinone pathway.</text>
</comment>
<dbReference type="RefSeq" id="WP_182164897.1">
    <property type="nucleotide sequence ID" value="NZ_JACEZT010000012.1"/>
</dbReference>
<evidence type="ECO:0000256" key="5">
    <source>
        <dbReference type="HAMAP-Rule" id="MF_01632"/>
    </source>
</evidence>
<dbReference type="HAMAP" id="MF_01632">
    <property type="entry name" value="UbiC"/>
    <property type="match status" value="1"/>
</dbReference>
<protein>
    <recommendedName>
        <fullName evidence="5">Probable chorismate pyruvate-lyase</fullName>
        <shortName evidence="5">CL</shortName>
        <shortName evidence="5">CPL</shortName>
        <ecNumber evidence="5">4.1.3.40</ecNumber>
    </recommendedName>
</protein>
<evidence type="ECO:0000313" key="6">
    <source>
        <dbReference type="EMBL" id="MBA5638893.1"/>
    </source>
</evidence>
<organism evidence="6 7">
    <name type="scientific">Rugamonas brunnea</name>
    <dbReference type="NCBI Taxonomy" id="2758569"/>
    <lineage>
        <taxon>Bacteria</taxon>
        <taxon>Pseudomonadati</taxon>
        <taxon>Pseudomonadota</taxon>
        <taxon>Betaproteobacteria</taxon>
        <taxon>Burkholderiales</taxon>
        <taxon>Oxalobacteraceae</taxon>
        <taxon>Telluria group</taxon>
        <taxon>Rugamonas</taxon>
    </lineage>
</organism>
<comment type="caution">
    <text evidence="5">Lacks conserved residue(s) required for the propagation of feature annotation.</text>
</comment>
<comment type="pathway">
    <text evidence="5">Cofactor biosynthesis; ubiquinone biosynthesis.</text>
</comment>
<gene>
    <name evidence="5" type="primary">ubiC</name>
    <name evidence="6" type="ORF">H3H37_17685</name>
</gene>
<dbReference type="InterPro" id="IPR007440">
    <property type="entry name" value="Chorismate--pyruvate_lyase"/>
</dbReference>
<dbReference type="Pfam" id="PF04345">
    <property type="entry name" value="Chor_lyase"/>
    <property type="match status" value="1"/>
</dbReference>
<keyword evidence="3 5" id="KW-0456">Lyase</keyword>
<dbReference type="InterPro" id="IPR028978">
    <property type="entry name" value="Chorismate_lyase_/UTRA_dom_sf"/>
</dbReference>
<dbReference type="EC" id="4.1.3.40" evidence="5"/>
<dbReference type="GO" id="GO:0005829">
    <property type="term" value="C:cytosol"/>
    <property type="evidence" value="ECO:0007669"/>
    <property type="project" value="TreeGrafter"/>
</dbReference>
<feature type="binding site" evidence="5">
    <location>
        <position position="114"/>
    </location>
    <ligand>
        <name>substrate</name>
    </ligand>
</feature>
<reference evidence="6 7" key="1">
    <citation type="submission" date="2020-07" db="EMBL/GenBank/DDBJ databases">
        <title>Novel species isolated from subtropical streams in China.</title>
        <authorList>
            <person name="Lu H."/>
        </authorList>
    </citation>
    <scope>NUCLEOTIDE SEQUENCE [LARGE SCALE GENOMIC DNA]</scope>
    <source>
        <strain evidence="6 7">LX20W</strain>
    </source>
</reference>
<comment type="catalytic activity">
    <reaction evidence="5">
        <text>chorismate = 4-hydroxybenzoate + pyruvate</text>
        <dbReference type="Rhea" id="RHEA:16505"/>
        <dbReference type="ChEBI" id="CHEBI:15361"/>
        <dbReference type="ChEBI" id="CHEBI:17879"/>
        <dbReference type="ChEBI" id="CHEBI:29748"/>
        <dbReference type="EC" id="4.1.3.40"/>
    </reaction>
</comment>
<evidence type="ECO:0000256" key="3">
    <source>
        <dbReference type="ARBA" id="ARBA00023239"/>
    </source>
</evidence>
<comment type="similarity">
    <text evidence="5">Belongs to the UbiC family.</text>
</comment>
<feature type="binding site" evidence="5">
    <location>
        <position position="174"/>
    </location>
    <ligand>
        <name>substrate</name>
    </ligand>
</feature>
<dbReference type="GO" id="GO:0008813">
    <property type="term" value="F:chorismate lyase activity"/>
    <property type="evidence" value="ECO:0007669"/>
    <property type="project" value="UniProtKB-UniRule"/>
</dbReference>
<evidence type="ECO:0000313" key="7">
    <source>
        <dbReference type="Proteomes" id="UP000534388"/>
    </source>
</evidence>
<keyword evidence="1 5" id="KW-0963">Cytoplasm</keyword>
<dbReference type="AlphaFoldDB" id="A0A7W2ID32"/>
<evidence type="ECO:0000256" key="4">
    <source>
        <dbReference type="ARBA" id="ARBA00023317"/>
    </source>
</evidence>
<sequence length="201" mass="22554">MRAPTLRQAHWYGHVNALNAPFDLRHWLTGGGSLTAKLKDHSQAFRVQCLHQRPARCLADETAAIGLHRPGRVWEREVLLRCDNRPVVFGHTVVPMSATAADWPLFSALGERSLGSTLFGDPLVRRGALHYARLRAGHPLMQRASAALGLDRPPILYARRCLYRRRQGTLLVTEVFLPAVLELVLQTNTNTITTITNRNEQ</sequence>
<dbReference type="GO" id="GO:0006744">
    <property type="term" value="P:ubiquinone biosynthetic process"/>
    <property type="evidence" value="ECO:0007669"/>
    <property type="project" value="UniProtKB-UniRule"/>
</dbReference>
<feature type="binding site" evidence="5">
    <location>
        <position position="76"/>
    </location>
    <ligand>
        <name>substrate</name>
    </ligand>
</feature>
<comment type="caution">
    <text evidence="6">The sequence shown here is derived from an EMBL/GenBank/DDBJ whole genome shotgun (WGS) entry which is preliminary data.</text>
</comment>
<evidence type="ECO:0000256" key="1">
    <source>
        <dbReference type="ARBA" id="ARBA00022490"/>
    </source>
</evidence>
<dbReference type="Gene3D" id="3.40.1410.10">
    <property type="entry name" value="Chorismate lyase-like"/>
    <property type="match status" value="1"/>
</dbReference>
<proteinExistence type="inferred from homology"/>
<accession>A0A7W2ID32</accession>
<comment type="subcellular location">
    <subcellularLocation>
        <location evidence="5">Cytoplasm</location>
    </subcellularLocation>
</comment>
<dbReference type="GO" id="GO:0042866">
    <property type="term" value="P:pyruvate biosynthetic process"/>
    <property type="evidence" value="ECO:0007669"/>
    <property type="project" value="UniProtKB-UniRule"/>
</dbReference>
<name>A0A7W2ID32_9BURK</name>
<dbReference type="PANTHER" id="PTHR38683">
    <property type="entry name" value="CHORISMATE PYRUVATE-LYASE"/>
    <property type="match status" value="1"/>
</dbReference>
<keyword evidence="2 5" id="KW-0831">Ubiquinone biosynthesis</keyword>
<dbReference type="EMBL" id="JACEZT010000012">
    <property type="protein sequence ID" value="MBA5638893.1"/>
    <property type="molecule type" value="Genomic_DNA"/>
</dbReference>
<evidence type="ECO:0000256" key="2">
    <source>
        <dbReference type="ARBA" id="ARBA00022688"/>
    </source>
</evidence>
<dbReference type="PANTHER" id="PTHR38683:SF1">
    <property type="entry name" value="CHORISMATE PYRUVATE-LYASE"/>
    <property type="match status" value="1"/>
</dbReference>
<dbReference type="Proteomes" id="UP000534388">
    <property type="component" value="Unassembled WGS sequence"/>
</dbReference>
<keyword evidence="7" id="KW-1185">Reference proteome</keyword>
<keyword evidence="4 5" id="KW-0670">Pyruvate</keyword>